<evidence type="ECO:0000313" key="1">
    <source>
        <dbReference type="EMBL" id="CAG8977648.1"/>
    </source>
</evidence>
<keyword evidence="2" id="KW-1185">Reference proteome</keyword>
<dbReference type="Proteomes" id="UP000701801">
    <property type="component" value="Unassembled WGS sequence"/>
</dbReference>
<accession>A0A9N9LNR2</accession>
<evidence type="ECO:0000313" key="2">
    <source>
        <dbReference type="Proteomes" id="UP000701801"/>
    </source>
</evidence>
<dbReference type="AlphaFoldDB" id="A0A9N9LNR2"/>
<dbReference type="EMBL" id="CAJVRM010000228">
    <property type="protein sequence ID" value="CAG8977648.1"/>
    <property type="molecule type" value="Genomic_DNA"/>
</dbReference>
<name>A0A9N9LNR2_9HELO</name>
<sequence length="80" mass="9540">MEYTTDITYKHTSNIREWAKQTPPFPPQPHPFTPETASPFTIEIPSYHTGIRLFKRYIEDRKVKEAAMKEYLSREKRLVV</sequence>
<reference evidence="1" key="1">
    <citation type="submission" date="2021-07" db="EMBL/GenBank/DDBJ databases">
        <authorList>
            <person name="Durling M."/>
        </authorList>
    </citation>
    <scope>NUCLEOTIDE SEQUENCE</scope>
</reference>
<organism evidence="1 2">
    <name type="scientific">Hymenoscyphus albidus</name>
    <dbReference type="NCBI Taxonomy" id="595503"/>
    <lineage>
        <taxon>Eukaryota</taxon>
        <taxon>Fungi</taxon>
        <taxon>Dikarya</taxon>
        <taxon>Ascomycota</taxon>
        <taxon>Pezizomycotina</taxon>
        <taxon>Leotiomycetes</taxon>
        <taxon>Helotiales</taxon>
        <taxon>Helotiaceae</taxon>
        <taxon>Hymenoscyphus</taxon>
    </lineage>
</organism>
<comment type="caution">
    <text evidence="1">The sequence shown here is derived from an EMBL/GenBank/DDBJ whole genome shotgun (WGS) entry which is preliminary data.</text>
</comment>
<gene>
    <name evidence="1" type="ORF">HYALB_00006598</name>
</gene>
<proteinExistence type="predicted"/>
<protein>
    <submittedName>
        <fullName evidence="1">Uncharacterized protein</fullName>
    </submittedName>
</protein>